<name>A0ABW1FC26_9ACTN</name>
<reference evidence="3" key="1">
    <citation type="journal article" date="2019" name="Int. J. Syst. Evol. Microbiol.">
        <title>The Global Catalogue of Microorganisms (GCM) 10K type strain sequencing project: providing services to taxonomists for standard genome sequencing and annotation.</title>
        <authorList>
            <consortium name="The Broad Institute Genomics Platform"/>
            <consortium name="The Broad Institute Genome Sequencing Center for Infectious Disease"/>
            <person name="Wu L."/>
            <person name="Ma J."/>
        </authorList>
    </citation>
    <scope>NUCLEOTIDE SEQUENCE [LARGE SCALE GENOMIC DNA]</scope>
    <source>
        <strain evidence="3">CGMCC 1.15809</strain>
    </source>
</reference>
<feature type="compositionally biased region" description="Low complexity" evidence="1">
    <location>
        <begin position="222"/>
        <end position="231"/>
    </location>
</feature>
<dbReference type="Proteomes" id="UP001596241">
    <property type="component" value="Unassembled WGS sequence"/>
</dbReference>
<feature type="compositionally biased region" description="Low complexity" evidence="1">
    <location>
        <begin position="136"/>
        <end position="147"/>
    </location>
</feature>
<feature type="region of interest" description="Disordered" evidence="1">
    <location>
        <begin position="216"/>
        <end position="247"/>
    </location>
</feature>
<dbReference type="EMBL" id="JBHSPW010000001">
    <property type="protein sequence ID" value="MFC5891430.1"/>
    <property type="molecule type" value="Genomic_DNA"/>
</dbReference>
<dbReference type="RefSeq" id="WP_345081878.1">
    <property type="nucleotide sequence ID" value="NZ_BAAAWG010000006.1"/>
</dbReference>
<organism evidence="2 3">
    <name type="scientific">Streptomyces ramulosus</name>
    <dbReference type="NCBI Taxonomy" id="47762"/>
    <lineage>
        <taxon>Bacteria</taxon>
        <taxon>Bacillati</taxon>
        <taxon>Actinomycetota</taxon>
        <taxon>Actinomycetes</taxon>
        <taxon>Kitasatosporales</taxon>
        <taxon>Streptomycetaceae</taxon>
        <taxon>Streptomyces</taxon>
    </lineage>
</organism>
<keyword evidence="3" id="KW-1185">Reference proteome</keyword>
<sequence length="539" mass="52088">MPQQTALHTNLQRFNHSGVVQDFTVPPGVTTINARCWGGGGKGSRGGGGGFVTGDIAVQPGETLQVVVDLGGGSKGGGGMSGLFSQRLGRPLLIAGGGGGGYSVNIRDAHGGPGGSATGADGQAGTAAASGILARGASDASGGANASVDSRRGGRGGNTGQDGFSNASGTGGGQVPIPGMGGGGGAGDGGLTGGGAGYAGGGGGVDAGFPTRWASGGGGGSSFVDGSVAGGRSVPGTGPQAGGRNDALYESPVGDADQRGQVVLQWTGFTVAPGGPPDVDLVQGGPVKYPGVQVDGNAAVNPVPVTVELPAGHGLLFGTQTLPDLQLTVHHLSRGTVQYVGALSADGSSLAFSDVDLMLPGPTVMWVGVSATASAVPGDTALRFTVGGQTSDSTPVHVGTAVVVPPLSVEPGGPPDVLLTRGGITRYPAVKVTNNGTGAVPPLTVTVTLPPGAGLQWGQPGLPDIQLTVLNDPGPPYTGTLSPDGQSLTFTNVAPPSPGSDYVLYVGVSAVASAPLGISSLTFNVGGHQSASTPVEVTV</sequence>
<evidence type="ECO:0000313" key="3">
    <source>
        <dbReference type="Proteomes" id="UP001596241"/>
    </source>
</evidence>
<evidence type="ECO:0000313" key="2">
    <source>
        <dbReference type="EMBL" id="MFC5891430.1"/>
    </source>
</evidence>
<proteinExistence type="predicted"/>
<feature type="compositionally biased region" description="Gly residues" evidence="1">
    <location>
        <begin position="169"/>
        <end position="188"/>
    </location>
</feature>
<accession>A0ABW1FC26</accession>
<feature type="region of interest" description="Disordered" evidence="1">
    <location>
        <begin position="136"/>
        <end position="188"/>
    </location>
</feature>
<protein>
    <submittedName>
        <fullName evidence="2">Uncharacterized protein</fullName>
    </submittedName>
</protein>
<gene>
    <name evidence="2" type="ORF">ACFP3M_01115</name>
</gene>
<evidence type="ECO:0000256" key="1">
    <source>
        <dbReference type="SAM" id="MobiDB-lite"/>
    </source>
</evidence>
<comment type="caution">
    <text evidence="2">The sequence shown here is derived from an EMBL/GenBank/DDBJ whole genome shotgun (WGS) entry which is preliminary data.</text>
</comment>